<dbReference type="SMART" id="SM01012">
    <property type="entry name" value="ANTAR"/>
    <property type="match status" value="1"/>
</dbReference>
<reference evidence="7 8" key="1">
    <citation type="submission" date="2019-06" db="EMBL/GenBank/DDBJ databases">
        <title>Sequencing the genomes of 1000 actinobacteria strains.</title>
        <authorList>
            <person name="Klenk H.-P."/>
        </authorList>
    </citation>
    <scope>NUCLEOTIDE SEQUENCE [LARGE SCALE GENOMIC DNA]</scope>
    <source>
        <strain evidence="7 8">DSM 17305</strain>
    </source>
</reference>
<dbReference type="SUPFAM" id="SSF55781">
    <property type="entry name" value="GAF domain-like"/>
    <property type="match status" value="1"/>
</dbReference>
<dbReference type="SMART" id="SM00065">
    <property type="entry name" value="GAF"/>
    <property type="match status" value="1"/>
</dbReference>
<evidence type="ECO:0000256" key="4">
    <source>
        <dbReference type="ARBA" id="ARBA00023163"/>
    </source>
</evidence>
<keyword evidence="4" id="KW-0804">Transcription</keyword>
<dbReference type="Gene3D" id="1.10.10.10">
    <property type="entry name" value="Winged helix-like DNA-binding domain superfamily/Winged helix DNA-binding domain"/>
    <property type="match status" value="1"/>
</dbReference>
<dbReference type="AlphaFoldDB" id="A0A542EL71"/>
<feature type="region of interest" description="Disordered" evidence="5">
    <location>
        <begin position="1"/>
        <end position="26"/>
    </location>
</feature>
<evidence type="ECO:0000313" key="8">
    <source>
        <dbReference type="Proteomes" id="UP000316298"/>
    </source>
</evidence>
<evidence type="ECO:0000256" key="2">
    <source>
        <dbReference type="ARBA" id="ARBA00022777"/>
    </source>
</evidence>
<evidence type="ECO:0000256" key="5">
    <source>
        <dbReference type="SAM" id="MobiDB-lite"/>
    </source>
</evidence>
<comment type="caution">
    <text evidence="7">The sequence shown here is derived from an EMBL/GenBank/DDBJ whole genome shotgun (WGS) entry which is preliminary data.</text>
</comment>
<evidence type="ECO:0000313" key="7">
    <source>
        <dbReference type="EMBL" id="TQJ16097.1"/>
    </source>
</evidence>
<dbReference type="InterPro" id="IPR005561">
    <property type="entry name" value="ANTAR"/>
</dbReference>
<evidence type="ECO:0000259" key="6">
    <source>
        <dbReference type="PROSITE" id="PS50921"/>
    </source>
</evidence>
<dbReference type="GO" id="GO:0003723">
    <property type="term" value="F:RNA binding"/>
    <property type="evidence" value="ECO:0007669"/>
    <property type="project" value="InterPro"/>
</dbReference>
<accession>A0A542EL71</accession>
<feature type="compositionally biased region" description="Basic and acidic residues" evidence="5">
    <location>
        <begin position="1"/>
        <end position="10"/>
    </location>
</feature>
<keyword evidence="1" id="KW-0808">Transferase</keyword>
<feature type="domain" description="ANTAR" evidence="6">
    <location>
        <begin position="179"/>
        <end position="240"/>
    </location>
</feature>
<keyword evidence="2" id="KW-0418">Kinase</keyword>
<proteinExistence type="predicted"/>
<dbReference type="InterPro" id="IPR012074">
    <property type="entry name" value="GAF_ANTAR"/>
</dbReference>
<dbReference type="InterPro" id="IPR036388">
    <property type="entry name" value="WH-like_DNA-bd_sf"/>
</dbReference>
<dbReference type="InterPro" id="IPR029016">
    <property type="entry name" value="GAF-like_dom_sf"/>
</dbReference>
<dbReference type="InterPro" id="IPR003018">
    <property type="entry name" value="GAF"/>
</dbReference>
<dbReference type="Proteomes" id="UP000316298">
    <property type="component" value="Unassembled WGS sequence"/>
</dbReference>
<protein>
    <submittedName>
        <fullName evidence="7">GAF domain-containing protein</fullName>
    </submittedName>
</protein>
<dbReference type="GO" id="GO:0016301">
    <property type="term" value="F:kinase activity"/>
    <property type="evidence" value="ECO:0007669"/>
    <property type="project" value="UniProtKB-KW"/>
</dbReference>
<gene>
    <name evidence="7" type="ORF">FB475_0183</name>
</gene>
<dbReference type="PROSITE" id="PS50921">
    <property type="entry name" value="ANTAR"/>
    <property type="match status" value="1"/>
</dbReference>
<keyword evidence="3" id="KW-0805">Transcription regulation</keyword>
<evidence type="ECO:0000256" key="3">
    <source>
        <dbReference type="ARBA" id="ARBA00023015"/>
    </source>
</evidence>
<dbReference type="EMBL" id="VFMM01000001">
    <property type="protein sequence ID" value="TQJ16097.1"/>
    <property type="molecule type" value="Genomic_DNA"/>
</dbReference>
<dbReference type="Pfam" id="PF13185">
    <property type="entry name" value="GAF_2"/>
    <property type="match status" value="1"/>
</dbReference>
<dbReference type="PIRSF" id="PIRSF036625">
    <property type="entry name" value="GAF_ANTAR"/>
    <property type="match status" value="1"/>
</dbReference>
<dbReference type="Gene3D" id="3.30.450.40">
    <property type="match status" value="1"/>
</dbReference>
<organism evidence="7 8">
    <name type="scientific">Kribbella jejuensis</name>
    <dbReference type="NCBI Taxonomy" id="236068"/>
    <lineage>
        <taxon>Bacteria</taxon>
        <taxon>Bacillati</taxon>
        <taxon>Actinomycetota</taxon>
        <taxon>Actinomycetes</taxon>
        <taxon>Propionibacteriales</taxon>
        <taxon>Kribbellaceae</taxon>
        <taxon>Kribbella</taxon>
    </lineage>
</organism>
<evidence type="ECO:0000256" key="1">
    <source>
        <dbReference type="ARBA" id="ARBA00022679"/>
    </source>
</evidence>
<keyword evidence="8" id="KW-1185">Reference proteome</keyword>
<dbReference type="Pfam" id="PF03861">
    <property type="entry name" value="ANTAR"/>
    <property type="match status" value="1"/>
</dbReference>
<dbReference type="SUPFAM" id="SSF52172">
    <property type="entry name" value="CheY-like"/>
    <property type="match status" value="1"/>
</dbReference>
<sequence length="249" mass="27218">MTDIDRRGSDTEDPGAEPPARTNSEQAADVFSRLALEMHEAEGVEETIQAVVEFAIQALNCAYAGVALRHRGGGLEIPAVTDPVVAEIYQFQTAGGDGPLVLCMEERATVLVPDLEQDTRWVDWAKKVLELGVRSVLDVPLWTSSGPLGVLGLYSKEPDAFGPDDIAVAYILARHAAVAVASARREEHLKVAVDARKLVGQAMGILMERYNLDSDQAFQVLRRYSQDTNTKLREVAQHLIDSRRLPSGK</sequence>
<dbReference type="InterPro" id="IPR011006">
    <property type="entry name" value="CheY-like_superfamily"/>
</dbReference>
<name>A0A542EL71_9ACTN</name>
<dbReference type="RefSeq" id="WP_337678193.1">
    <property type="nucleotide sequence ID" value="NZ_BAAAKA010000008.1"/>
</dbReference>